<dbReference type="InterPro" id="IPR049507">
    <property type="entry name" value="SHLD2_OB1"/>
</dbReference>
<dbReference type="Pfam" id="PF21669">
    <property type="entry name" value="SHLD2_OB1"/>
    <property type="match status" value="2"/>
</dbReference>
<evidence type="ECO:0000259" key="4">
    <source>
        <dbReference type="Pfam" id="PF22779"/>
    </source>
</evidence>
<feature type="region of interest" description="Disordered" evidence="1">
    <location>
        <begin position="371"/>
        <end position="400"/>
    </location>
</feature>
<dbReference type="InterPro" id="IPR053944">
    <property type="entry name" value="SHLD2_OB2"/>
</dbReference>
<gene>
    <name evidence="5" type="ORF">APTSU1_001396500</name>
</gene>
<dbReference type="InterPro" id="IPR029715">
    <property type="entry name" value="FAM35A"/>
</dbReference>
<feature type="compositionally biased region" description="Basic and acidic residues" evidence="1">
    <location>
        <begin position="217"/>
        <end position="231"/>
    </location>
</feature>
<evidence type="ECO:0000259" key="3">
    <source>
        <dbReference type="Pfam" id="PF21669"/>
    </source>
</evidence>
<dbReference type="EMBL" id="BAAFST010000014">
    <property type="protein sequence ID" value="GAB1298729.1"/>
    <property type="molecule type" value="Genomic_DNA"/>
</dbReference>
<feature type="compositionally biased region" description="Polar residues" evidence="1">
    <location>
        <begin position="206"/>
        <end position="216"/>
    </location>
</feature>
<evidence type="ECO:0000313" key="6">
    <source>
        <dbReference type="Proteomes" id="UP001623349"/>
    </source>
</evidence>
<dbReference type="Proteomes" id="UP001623349">
    <property type="component" value="Unassembled WGS sequence"/>
</dbReference>
<dbReference type="Pfam" id="PF15793">
    <property type="entry name" value="SHLD2_C"/>
    <property type="match status" value="1"/>
</dbReference>
<reference evidence="5 6" key="1">
    <citation type="submission" date="2024-08" db="EMBL/GenBank/DDBJ databases">
        <title>The draft genome of Apodemus speciosus.</title>
        <authorList>
            <person name="Nabeshima K."/>
            <person name="Suzuki S."/>
            <person name="Onuma M."/>
        </authorList>
    </citation>
    <scope>NUCLEOTIDE SEQUENCE [LARGE SCALE GENOMIC DNA]</scope>
    <source>
        <strain evidence="5">IB14-021</strain>
    </source>
</reference>
<proteinExistence type="predicted"/>
<dbReference type="Pfam" id="PF22779">
    <property type="entry name" value="OB_SHLD2_2nd"/>
    <property type="match status" value="1"/>
</dbReference>
<name>A0ABQ0FHM5_APOSI</name>
<evidence type="ECO:0000313" key="5">
    <source>
        <dbReference type="EMBL" id="GAB1298729.1"/>
    </source>
</evidence>
<dbReference type="InterPro" id="IPR031589">
    <property type="entry name" value="SHLD2_C"/>
</dbReference>
<feature type="domain" description="Shieldin complex subunit 2 second OB fold" evidence="4">
    <location>
        <begin position="635"/>
        <end position="716"/>
    </location>
</feature>
<protein>
    <submittedName>
        <fullName evidence="5">Shieldin complex subunit 2</fullName>
    </submittedName>
</protein>
<feature type="domain" description="Shieldin complex subunit 2 first OB fold" evidence="3">
    <location>
        <begin position="535"/>
        <end position="580"/>
    </location>
</feature>
<dbReference type="PANTHER" id="PTHR14495">
    <property type="entry name" value="SHIELDIN COMPLEX SUBUNIT 2"/>
    <property type="match status" value="1"/>
</dbReference>
<feature type="region of interest" description="Disordered" evidence="1">
    <location>
        <begin position="178"/>
        <end position="231"/>
    </location>
</feature>
<organism evidence="5 6">
    <name type="scientific">Apodemus speciosus</name>
    <name type="common">Large Japanese field mouse</name>
    <dbReference type="NCBI Taxonomy" id="105296"/>
    <lineage>
        <taxon>Eukaryota</taxon>
        <taxon>Metazoa</taxon>
        <taxon>Chordata</taxon>
        <taxon>Craniata</taxon>
        <taxon>Vertebrata</taxon>
        <taxon>Euteleostomi</taxon>
        <taxon>Mammalia</taxon>
        <taxon>Eutheria</taxon>
        <taxon>Euarchontoglires</taxon>
        <taxon>Glires</taxon>
        <taxon>Rodentia</taxon>
        <taxon>Myomorpha</taxon>
        <taxon>Muroidea</taxon>
        <taxon>Muridae</taxon>
        <taxon>Murinae</taxon>
        <taxon>Apodemus</taxon>
    </lineage>
</organism>
<comment type="caution">
    <text evidence="5">The sequence shown here is derived from an EMBL/GenBank/DDBJ whole genome shotgun (WGS) entry which is preliminary data.</text>
</comment>
<sequence>MSQGSQVHIFWGAPVAPLKTTVSQGTTSLMSTANTWEKVRLFHRQRSLYLKTGNQEYKTLGDCQVPEGPGPPGLLRGHLLTTNVSRSVQTEEDFKHSASEAQSVKSQINLSDMTSIQICGLTDRVQHLPEEEKYQKLRCENKKIIEEQSKNQSDPCVWNFQRDLFESDRKCAAEQDLGCRTEQMSPGPEPVTTTPESPGNHERQSQESFSSGTQRGPRSERAVGKASDQRLSTDTEFLSVITSSQRAFFLAKGNDKGQDCINKRTVNMEAEPTGSQGVRLTEGDFSKSAGELEEGSENEQSQAYSLELFSPVCPESESGNIHINPEKSLENTSSQGLFSNEENLPPNEVHPKLCSSGMLCSHLSSHQSTAGRSRCAKDNSHHSEALSEVRQVSKKPRTDSNIREAAKGVPQRIMSEFKDSKKISLIKNCDSKNQKYNCLVMVLTPCHVKEINVKSGPNSGSKVPLAMIVVIDQSEIKKRVVLWRTAAFGALTVFLGDIILLTVPGHPGTHSVDQAVPRTHRDSPISVFRVQRIKVAFNVVVYEDQWIGETVLQSTVTSQLLNLGSYSHVQPEKFTRYSACHVADDPLMNANVIASVILHDLLAYVSSKHSYLKDLPQRQPQNMNTVEFVELEQLQPDTLVHAILRIVDVTVLTEALYSYRGQKQRKVVLTVEQAQGQHYVLVLWGPGAAWYTQLQRKKDYIWEFKYLFVQRNCILENLELHTTLWSSCECLFDDDTRAISFKAKYQKSTSSFVKISDLATHLKEKYSGVVLIKAKVSELVFSTAAAQKIALNARSTLRSIFASLPNIIYAGCAHCGSELETDENRIYRQCLSCLPFVGKKMFYRPALMTIVDGRHTTCVHVGSKLMEQILLNISPDCLNRVIVPSLEVTYGMVAADLLHSLLAVGAEPCVLKIQSLFELDENSYPLQQDFSLLDFCPDS</sequence>
<feature type="domain" description="Shieldin complex subunit 2 first OB fold" evidence="3">
    <location>
        <begin position="420"/>
        <end position="502"/>
    </location>
</feature>
<feature type="domain" description="Shieldin complex subunit 2 C-terminal" evidence="2">
    <location>
        <begin position="773"/>
        <end position="936"/>
    </location>
</feature>
<dbReference type="PANTHER" id="PTHR14495:SF2">
    <property type="entry name" value="SHIELDIN COMPLEX SUBUNIT 2"/>
    <property type="match status" value="1"/>
</dbReference>
<feature type="compositionally biased region" description="Basic and acidic residues" evidence="1">
    <location>
        <begin position="375"/>
        <end position="387"/>
    </location>
</feature>
<evidence type="ECO:0000256" key="1">
    <source>
        <dbReference type="SAM" id="MobiDB-lite"/>
    </source>
</evidence>
<keyword evidence="6" id="KW-1185">Reference proteome</keyword>
<accession>A0ABQ0FHM5</accession>
<evidence type="ECO:0000259" key="2">
    <source>
        <dbReference type="Pfam" id="PF15793"/>
    </source>
</evidence>